<evidence type="ECO:0000256" key="1">
    <source>
        <dbReference type="ARBA" id="ARBA00004123"/>
    </source>
</evidence>
<evidence type="ECO:0000256" key="8">
    <source>
        <dbReference type="RuleBase" id="RU368032"/>
    </source>
</evidence>
<keyword evidence="7 8" id="KW-0539">Nucleus</keyword>
<proteinExistence type="inferred from homology"/>
<dbReference type="SUPFAM" id="SSF142897">
    <property type="entry name" value="TFB5-like"/>
    <property type="match status" value="1"/>
</dbReference>
<keyword evidence="6 8" id="KW-0234">DNA repair</keyword>
<reference evidence="10 11" key="1">
    <citation type="submission" date="2024-02" db="UniProtKB">
        <authorList>
            <consortium name="WormBaseParasite"/>
        </authorList>
    </citation>
    <scope>IDENTIFICATION</scope>
</reference>
<evidence type="ECO:0000256" key="2">
    <source>
        <dbReference type="ARBA" id="ARBA00007470"/>
    </source>
</evidence>
<comment type="subcellular location">
    <subcellularLocation>
        <location evidence="1 8">Nucleus</location>
    </subcellularLocation>
</comment>
<accession>A0AAF3EGS9</accession>
<sequence length="71" mass="8100">MVNVKKGVMITCDPAMHQLLINLDESRELGSKFIIKDLDETHLFVEKDIISALEAKIDQMMEQLNPDVTDK</sequence>
<protein>
    <recommendedName>
        <fullName evidence="8">General transcription and DNA repair factor IIH subunit TFB5</fullName>
    </recommendedName>
</protein>
<dbReference type="Proteomes" id="UP000887575">
    <property type="component" value="Unassembled WGS sequence"/>
</dbReference>
<keyword evidence="5 8" id="KW-0804">Transcription</keyword>
<dbReference type="GO" id="GO:0006367">
    <property type="term" value="P:transcription initiation at RNA polymerase II promoter"/>
    <property type="evidence" value="ECO:0007669"/>
    <property type="project" value="UniProtKB-UniRule"/>
</dbReference>
<evidence type="ECO:0000256" key="7">
    <source>
        <dbReference type="ARBA" id="ARBA00023242"/>
    </source>
</evidence>
<dbReference type="InterPro" id="IPR009400">
    <property type="entry name" value="TFIIH_TTDA/Tfb5"/>
</dbReference>
<dbReference type="Gene3D" id="3.30.70.1220">
    <property type="entry name" value="TFB5-like"/>
    <property type="match status" value="1"/>
</dbReference>
<evidence type="ECO:0000313" key="9">
    <source>
        <dbReference type="Proteomes" id="UP000887575"/>
    </source>
</evidence>
<dbReference type="FunFam" id="3.30.70.1220:FF:000001">
    <property type="entry name" value="General transcription factor IIH subunit 5"/>
    <property type="match status" value="1"/>
</dbReference>
<dbReference type="WBParaSite" id="MBELARI_LOCUS12145">
    <property type="protein sequence ID" value="MBELARI_LOCUS12145"/>
    <property type="gene ID" value="MBELARI_LOCUS12145"/>
</dbReference>
<keyword evidence="4 8" id="KW-0805">Transcription regulation</keyword>
<keyword evidence="9" id="KW-1185">Reference proteome</keyword>
<dbReference type="InterPro" id="IPR035935">
    <property type="entry name" value="TFB5-like_sf"/>
</dbReference>
<dbReference type="PANTHER" id="PTHR28580">
    <property type="entry name" value="GENERAL TRANSCRIPTION FACTOR IIH SUBUNIT 5"/>
    <property type="match status" value="1"/>
</dbReference>
<evidence type="ECO:0000313" key="10">
    <source>
        <dbReference type="WBParaSite" id="MBELARI_LOCUS12145"/>
    </source>
</evidence>
<dbReference type="GO" id="GO:0006294">
    <property type="term" value="P:nucleotide-excision repair, preincision complex assembly"/>
    <property type="evidence" value="ECO:0007669"/>
    <property type="project" value="TreeGrafter"/>
</dbReference>
<keyword evidence="3 8" id="KW-0227">DNA damage</keyword>
<dbReference type="GO" id="GO:0000439">
    <property type="term" value="C:transcription factor TFIIH core complex"/>
    <property type="evidence" value="ECO:0007669"/>
    <property type="project" value="UniProtKB-UniRule"/>
</dbReference>
<comment type="similarity">
    <text evidence="2 8">Belongs to the TFB5 family.</text>
</comment>
<dbReference type="Pfam" id="PF06331">
    <property type="entry name" value="Tfb5"/>
    <property type="match status" value="1"/>
</dbReference>
<name>A0AAF3EGS9_9BILA</name>
<evidence type="ECO:0000256" key="4">
    <source>
        <dbReference type="ARBA" id="ARBA00023015"/>
    </source>
</evidence>
<evidence type="ECO:0000256" key="5">
    <source>
        <dbReference type="ARBA" id="ARBA00023163"/>
    </source>
</evidence>
<evidence type="ECO:0000256" key="6">
    <source>
        <dbReference type="ARBA" id="ARBA00023204"/>
    </source>
</evidence>
<dbReference type="WBParaSite" id="MBELARI_LOCUS1319">
    <property type="protein sequence ID" value="MBELARI_LOCUS1319"/>
    <property type="gene ID" value="MBELARI_LOCUS1319"/>
</dbReference>
<organism evidence="9 11">
    <name type="scientific">Mesorhabditis belari</name>
    <dbReference type="NCBI Taxonomy" id="2138241"/>
    <lineage>
        <taxon>Eukaryota</taxon>
        <taxon>Metazoa</taxon>
        <taxon>Ecdysozoa</taxon>
        <taxon>Nematoda</taxon>
        <taxon>Chromadorea</taxon>
        <taxon>Rhabditida</taxon>
        <taxon>Rhabditina</taxon>
        <taxon>Rhabditomorpha</taxon>
        <taxon>Rhabditoidea</taxon>
        <taxon>Rhabditidae</taxon>
        <taxon>Mesorhabditinae</taxon>
        <taxon>Mesorhabditis</taxon>
    </lineage>
</organism>
<dbReference type="PANTHER" id="PTHR28580:SF1">
    <property type="entry name" value="GENERAL TRANSCRIPTION FACTOR IIH SUBUNIT 5"/>
    <property type="match status" value="1"/>
</dbReference>
<dbReference type="GO" id="GO:0005675">
    <property type="term" value="C:transcription factor TFIIH holo complex"/>
    <property type="evidence" value="ECO:0007669"/>
    <property type="project" value="TreeGrafter"/>
</dbReference>
<dbReference type="AlphaFoldDB" id="A0AAF3EGS9"/>
<dbReference type="SMART" id="SM01395">
    <property type="entry name" value="Tbf5"/>
    <property type="match status" value="1"/>
</dbReference>
<comment type="subunit">
    <text evidence="8">Component of the 7-subunit TFIIH core complex.</text>
</comment>
<comment type="function">
    <text evidence="8">In NER, TFIIH acts by opening DNA around the lesion to allow the excision of the damaged oligonucleotide and its replacement by a new DNA fragment. In transcription, TFIIH has an essential role in transcription initiation. When the pre-initiation complex (PIC) has been established, TFIIH is required for promoter opening and promoter escape.</text>
</comment>
<evidence type="ECO:0000256" key="3">
    <source>
        <dbReference type="ARBA" id="ARBA00022763"/>
    </source>
</evidence>
<evidence type="ECO:0000313" key="11">
    <source>
        <dbReference type="WBParaSite" id="MBELARI_LOCUS1319"/>
    </source>
</evidence>